<gene>
    <name evidence="6" type="primary">birA</name>
    <name evidence="8" type="ORF">CWE14_06590</name>
</gene>
<dbReference type="InterPro" id="IPR004408">
    <property type="entry name" value="Biotin_CoA_COase_ligase"/>
</dbReference>
<dbReference type="InterPro" id="IPR008988">
    <property type="entry name" value="Transcriptional_repressor_C"/>
</dbReference>
<keyword evidence="1 6" id="KW-0436">Ligase</keyword>
<proteinExistence type="inferred from homology"/>
<dbReference type="SUPFAM" id="SSF50037">
    <property type="entry name" value="C-terminal domain of transcriptional repressors"/>
    <property type="match status" value="1"/>
</dbReference>
<evidence type="ECO:0000256" key="3">
    <source>
        <dbReference type="ARBA" id="ARBA00022840"/>
    </source>
</evidence>
<dbReference type="Pfam" id="PF08279">
    <property type="entry name" value="HTH_11"/>
    <property type="match status" value="1"/>
</dbReference>
<dbReference type="Proteomes" id="UP000287823">
    <property type="component" value="Unassembled WGS sequence"/>
</dbReference>
<dbReference type="Gene3D" id="1.10.10.10">
    <property type="entry name" value="Winged helix-like DNA-binding domain superfamily/Winged helix DNA-binding domain"/>
    <property type="match status" value="1"/>
</dbReference>
<keyword evidence="4 6" id="KW-0092">Biotin</keyword>
<evidence type="ECO:0000256" key="2">
    <source>
        <dbReference type="ARBA" id="ARBA00022741"/>
    </source>
</evidence>
<reference evidence="8 9" key="1">
    <citation type="journal article" date="2011" name="Front. Microbiol.">
        <title>Genomic signatures of strain selection and enhancement in Bacillus atrophaeus var. globigii, a historical biowarfare simulant.</title>
        <authorList>
            <person name="Gibbons H.S."/>
            <person name="Broomall S.M."/>
            <person name="McNew L.A."/>
            <person name="Daligault H."/>
            <person name="Chapman C."/>
            <person name="Bruce D."/>
            <person name="Karavis M."/>
            <person name="Krepps M."/>
            <person name="McGregor P.A."/>
            <person name="Hong C."/>
            <person name="Park K.H."/>
            <person name="Akmal A."/>
            <person name="Feldman A."/>
            <person name="Lin J.S."/>
            <person name="Chang W.E."/>
            <person name="Higgs B.W."/>
            <person name="Demirev P."/>
            <person name="Lindquist J."/>
            <person name="Liem A."/>
            <person name="Fochler E."/>
            <person name="Read T.D."/>
            <person name="Tapia R."/>
            <person name="Johnson S."/>
            <person name="Bishop-Lilly K.A."/>
            <person name="Detter C."/>
            <person name="Han C."/>
            <person name="Sozhamannan S."/>
            <person name="Rosenzweig C.N."/>
            <person name="Skowronski E.W."/>
        </authorList>
    </citation>
    <scope>NUCLEOTIDE SEQUENCE [LARGE SCALE GENOMIC DNA]</scope>
    <source>
        <strain evidence="8 9">Y4G10-17</strain>
    </source>
</reference>
<evidence type="ECO:0000256" key="6">
    <source>
        <dbReference type="HAMAP-Rule" id="MF_00978"/>
    </source>
</evidence>
<comment type="catalytic activity">
    <reaction evidence="5 6">
        <text>biotin + L-lysyl-[protein] + ATP = N(6)-biotinyl-L-lysyl-[protein] + AMP + diphosphate + H(+)</text>
        <dbReference type="Rhea" id="RHEA:11756"/>
        <dbReference type="Rhea" id="RHEA-COMP:9752"/>
        <dbReference type="Rhea" id="RHEA-COMP:10505"/>
        <dbReference type="ChEBI" id="CHEBI:15378"/>
        <dbReference type="ChEBI" id="CHEBI:29969"/>
        <dbReference type="ChEBI" id="CHEBI:30616"/>
        <dbReference type="ChEBI" id="CHEBI:33019"/>
        <dbReference type="ChEBI" id="CHEBI:57586"/>
        <dbReference type="ChEBI" id="CHEBI:83144"/>
        <dbReference type="ChEBI" id="CHEBI:456215"/>
        <dbReference type="EC" id="6.3.4.15"/>
    </reaction>
</comment>
<feature type="DNA-binding region" description="H-T-H motif" evidence="6">
    <location>
        <begin position="24"/>
        <end position="43"/>
    </location>
</feature>
<dbReference type="AlphaFoldDB" id="A0A432WGP7"/>
<dbReference type="Pfam" id="PF03099">
    <property type="entry name" value="BPL_LplA_LipB"/>
    <property type="match status" value="1"/>
</dbReference>
<dbReference type="GO" id="GO:0004077">
    <property type="term" value="F:biotin--[biotin carboxyl-carrier protein] ligase activity"/>
    <property type="evidence" value="ECO:0007669"/>
    <property type="project" value="UniProtKB-UniRule"/>
</dbReference>
<dbReference type="HAMAP" id="MF_00978">
    <property type="entry name" value="Bifunct_BirA"/>
    <property type="match status" value="1"/>
</dbReference>
<evidence type="ECO:0000313" key="8">
    <source>
        <dbReference type="EMBL" id="RUO32911.1"/>
    </source>
</evidence>
<keyword evidence="3 6" id="KW-0067">ATP-binding</keyword>
<dbReference type="EC" id="6.3.4.15" evidence="6"/>
<comment type="caution">
    <text evidence="8">The sequence shown here is derived from an EMBL/GenBank/DDBJ whole genome shotgun (WGS) entry which is preliminary data.</text>
</comment>
<dbReference type="Pfam" id="PF02237">
    <property type="entry name" value="BPL_C"/>
    <property type="match status" value="1"/>
</dbReference>
<protein>
    <recommendedName>
        <fullName evidence="6">Bifunctional ligase/repressor BirA</fullName>
    </recommendedName>
    <alternativeName>
        <fullName evidence="6">Biotin operon repressor</fullName>
    </alternativeName>
    <alternativeName>
        <fullName evidence="6">Biotin--[acetyl-CoA-carboxylase] ligase</fullName>
        <ecNumber evidence="6">6.3.4.15</ecNumber>
    </alternativeName>
    <alternativeName>
        <fullName evidence="6">Biotin--protein ligase</fullName>
    </alternativeName>
    <alternativeName>
        <fullName evidence="6">Biotin-[acetyl-CoA carboxylase] synthetase</fullName>
    </alternativeName>
</protein>
<dbReference type="SUPFAM" id="SSF55681">
    <property type="entry name" value="Class II aaRS and biotin synthetases"/>
    <property type="match status" value="1"/>
</dbReference>
<evidence type="ECO:0000256" key="1">
    <source>
        <dbReference type="ARBA" id="ARBA00022598"/>
    </source>
</evidence>
<feature type="binding site" evidence="6">
    <location>
        <begin position="93"/>
        <end position="95"/>
    </location>
    <ligand>
        <name>biotin</name>
        <dbReference type="ChEBI" id="CHEBI:57586"/>
    </ligand>
</feature>
<dbReference type="PROSITE" id="PS51733">
    <property type="entry name" value="BPL_LPL_CATALYTIC"/>
    <property type="match status" value="1"/>
</dbReference>
<dbReference type="GO" id="GO:0005737">
    <property type="term" value="C:cytoplasm"/>
    <property type="evidence" value="ECO:0007669"/>
    <property type="project" value="TreeGrafter"/>
</dbReference>
<feature type="binding site" evidence="6">
    <location>
        <begin position="124"/>
        <end position="126"/>
    </location>
    <ligand>
        <name>biotin</name>
        <dbReference type="ChEBI" id="CHEBI:57586"/>
    </ligand>
</feature>
<dbReference type="CDD" id="cd16442">
    <property type="entry name" value="BPL"/>
    <property type="match status" value="1"/>
</dbReference>
<dbReference type="EMBL" id="PIPO01000003">
    <property type="protein sequence ID" value="RUO32911.1"/>
    <property type="molecule type" value="Genomic_DNA"/>
</dbReference>
<dbReference type="Gene3D" id="3.30.930.10">
    <property type="entry name" value="Bira Bifunctional Protein, Domain 2"/>
    <property type="match status" value="1"/>
</dbReference>
<dbReference type="Gene3D" id="2.30.30.100">
    <property type="match status" value="1"/>
</dbReference>
<dbReference type="PANTHER" id="PTHR12835:SF5">
    <property type="entry name" value="BIOTIN--PROTEIN LIGASE"/>
    <property type="match status" value="1"/>
</dbReference>
<dbReference type="SUPFAM" id="SSF46785">
    <property type="entry name" value="Winged helix' DNA-binding domain"/>
    <property type="match status" value="1"/>
</dbReference>
<feature type="binding site" evidence="6">
    <location>
        <position position="191"/>
    </location>
    <ligand>
        <name>biotin</name>
        <dbReference type="ChEBI" id="CHEBI:57586"/>
    </ligand>
</feature>
<evidence type="ECO:0000313" key="9">
    <source>
        <dbReference type="Proteomes" id="UP000287823"/>
    </source>
</evidence>
<dbReference type="InterPro" id="IPR045864">
    <property type="entry name" value="aa-tRNA-synth_II/BPL/LPL"/>
</dbReference>
<dbReference type="InterPro" id="IPR036390">
    <property type="entry name" value="WH_DNA-bd_sf"/>
</dbReference>
<dbReference type="PANTHER" id="PTHR12835">
    <property type="entry name" value="BIOTIN PROTEIN LIGASE"/>
    <property type="match status" value="1"/>
</dbReference>
<evidence type="ECO:0000259" key="7">
    <source>
        <dbReference type="PROSITE" id="PS51733"/>
    </source>
</evidence>
<keyword evidence="6" id="KW-0804">Transcription</keyword>
<comment type="similarity">
    <text evidence="6">Belongs to the biotin--protein ligase family.</text>
</comment>
<keyword evidence="9" id="KW-1185">Reference proteome</keyword>
<comment type="function">
    <text evidence="6">Acts both as a biotin--[acetyl-CoA-carboxylase] ligase and a biotin-operon repressor. In the presence of ATP, BirA activates biotin to form the BirA-biotinyl-5'-adenylate (BirA-bio-5'-AMP or holoBirA) complex. HoloBirA can either transfer the biotinyl moiety to the biotin carboxyl carrier protein (BCCP) subunit of acetyl-CoA carboxylase, or bind to the biotin operator site and inhibit transcription of the operon.</text>
</comment>
<dbReference type="GO" id="GO:0003677">
    <property type="term" value="F:DNA binding"/>
    <property type="evidence" value="ECO:0007669"/>
    <property type="project" value="UniProtKB-UniRule"/>
</dbReference>
<organism evidence="8 9">
    <name type="scientific">Aliidiomarina soli</name>
    <dbReference type="NCBI Taxonomy" id="1928574"/>
    <lineage>
        <taxon>Bacteria</taxon>
        <taxon>Pseudomonadati</taxon>
        <taxon>Pseudomonadota</taxon>
        <taxon>Gammaproteobacteria</taxon>
        <taxon>Alteromonadales</taxon>
        <taxon>Idiomarinaceae</taxon>
        <taxon>Aliidiomarina</taxon>
    </lineage>
</organism>
<dbReference type="GO" id="GO:0005524">
    <property type="term" value="F:ATP binding"/>
    <property type="evidence" value="ECO:0007669"/>
    <property type="project" value="UniProtKB-UniRule"/>
</dbReference>
<dbReference type="InterPro" id="IPR004143">
    <property type="entry name" value="BPL_LPL_catalytic"/>
</dbReference>
<keyword evidence="6" id="KW-0238">DNA-binding</keyword>
<keyword evidence="6" id="KW-0805">Transcription regulation</keyword>
<keyword evidence="6" id="KW-0678">Repressor</keyword>
<keyword evidence="2 6" id="KW-0547">Nucleotide-binding</keyword>
<evidence type="ECO:0000256" key="5">
    <source>
        <dbReference type="ARBA" id="ARBA00047846"/>
    </source>
</evidence>
<dbReference type="InterPro" id="IPR036388">
    <property type="entry name" value="WH-like_DNA-bd_sf"/>
</dbReference>
<feature type="domain" description="BPL/LPL catalytic" evidence="7">
    <location>
        <begin position="70"/>
        <end position="263"/>
    </location>
</feature>
<dbReference type="NCBIfam" id="TIGR00121">
    <property type="entry name" value="birA_ligase"/>
    <property type="match status" value="1"/>
</dbReference>
<evidence type="ECO:0000256" key="4">
    <source>
        <dbReference type="ARBA" id="ARBA00023267"/>
    </source>
</evidence>
<dbReference type="RefSeq" id="WP_126798666.1">
    <property type="nucleotide sequence ID" value="NZ_PIPO01000003.1"/>
</dbReference>
<dbReference type="InterPro" id="IPR003142">
    <property type="entry name" value="BPL_C"/>
</dbReference>
<dbReference type="GO" id="GO:0006355">
    <property type="term" value="P:regulation of DNA-templated transcription"/>
    <property type="evidence" value="ECO:0007669"/>
    <property type="project" value="UniProtKB-UniRule"/>
</dbReference>
<name>A0A432WGP7_9GAMM</name>
<accession>A0A432WGP7</accession>
<feature type="binding site" evidence="6">
    <location>
        <position position="120"/>
    </location>
    <ligand>
        <name>biotin</name>
        <dbReference type="ChEBI" id="CHEBI:57586"/>
    </ligand>
</feature>
<dbReference type="InterPro" id="IPR013196">
    <property type="entry name" value="HTH_11"/>
</dbReference>
<dbReference type="NCBIfam" id="NF008847">
    <property type="entry name" value="PRK11886.1-2"/>
    <property type="match status" value="1"/>
</dbReference>
<sequence>MTNAAIRLDDQLIELLADGHFHSGQKLAEQLGVSRTAINKHMSSLEALQLDVFRVHGKGYKLSEPLQLLDQTALQALAADQQAPLLVKRVTTSTNDDLKHWLADSKEPLSAGSAVIAEMQTAGRGRRGKTWISPFGANIYLSVYCPLDDGLGSALGLSVAAGIGLAQSLQEAGIEGVSVKWPNDVYIKGAKVAGILVELEGQATSGGHALVGIGLNLRMPERLRRNIDQDYTDIQSHLAEPLVRQEWAALLLNSTRDVLNNFSQHGLSGMVETWRTLDHFYGKPVRLLLGQHEQTGVAQGIDEHGALLVKQDSGLKRYFGGEVSVRAGQ</sequence>
<dbReference type="InterPro" id="IPR030855">
    <property type="entry name" value="Bifunct_BirA"/>
</dbReference>